<dbReference type="PROSITE" id="PS00036">
    <property type="entry name" value="BZIP_BASIC"/>
    <property type="match status" value="1"/>
</dbReference>
<dbReference type="EMBL" id="LFJN01000034">
    <property type="protein sequence ID" value="KPI36102.1"/>
    <property type="molecule type" value="Genomic_DNA"/>
</dbReference>
<keyword evidence="1" id="KW-0175">Coiled coil</keyword>
<feature type="region of interest" description="Disordered" evidence="2">
    <location>
        <begin position="101"/>
        <end position="129"/>
    </location>
</feature>
<accession>A0A0N1NWJ7</accession>
<feature type="compositionally biased region" description="Basic residues" evidence="2">
    <location>
        <begin position="116"/>
        <end position="129"/>
    </location>
</feature>
<keyword evidence="5" id="KW-1185">Reference proteome</keyword>
<feature type="region of interest" description="Disordered" evidence="2">
    <location>
        <begin position="66"/>
        <end position="87"/>
    </location>
</feature>
<evidence type="ECO:0000313" key="4">
    <source>
        <dbReference type="EMBL" id="KPI36102.1"/>
    </source>
</evidence>
<name>A0A0N1NWJ7_9EURO</name>
<dbReference type="GeneID" id="28733406"/>
<dbReference type="InterPro" id="IPR046347">
    <property type="entry name" value="bZIP_sf"/>
</dbReference>
<dbReference type="CDD" id="cd14688">
    <property type="entry name" value="bZIP_YAP"/>
    <property type="match status" value="1"/>
</dbReference>
<comment type="caution">
    <text evidence="4">The sequence shown here is derived from an EMBL/GenBank/DDBJ whole genome shotgun (WGS) entry which is preliminary data.</text>
</comment>
<dbReference type="RefSeq" id="XP_017996065.1">
    <property type="nucleotide sequence ID" value="XM_018141526.1"/>
</dbReference>
<evidence type="ECO:0000256" key="1">
    <source>
        <dbReference type="SAM" id="Coils"/>
    </source>
</evidence>
<reference evidence="4 5" key="1">
    <citation type="submission" date="2015-06" db="EMBL/GenBank/DDBJ databases">
        <title>Draft genome of the ant-associated black yeast Phialophora attae CBS 131958.</title>
        <authorList>
            <person name="Moreno L.F."/>
            <person name="Stielow B.J."/>
            <person name="de Hoog S."/>
            <person name="Vicente V.A."/>
            <person name="Weiss V.A."/>
            <person name="de Vries M."/>
            <person name="Cruz L.M."/>
            <person name="Souza E.M."/>
        </authorList>
    </citation>
    <scope>NUCLEOTIDE SEQUENCE [LARGE SCALE GENOMIC DNA]</scope>
    <source>
        <strain evidence="4 5">CBS 131958</strain>
    </source>
</reference>
<feature type="domain" description="BZIP" evidence="3">
    <location>
        <begin position="113"/>
        <end position="170"/>
    </location>
</feature>
<proteinExistence type="predicted"/>
<evidence type="ECO:0000313" key="5">
    <source>
        <dbReference type="Proteomes" id="UP000038010"/>
    </source>
</evidence>
<evidence type="ECO:0000259" key="3">
    <source>
        <dbReference type="PROSITE" id="PS50217"/>
    </source>
</evidence>
<dbReference type="SMART" id="SM00338">
    <property type="entry name" value="BRLZ"/>
    <property type="match status" value="1"/>
</dbReference>
<dbReference type="Proteomes" id="UP000038010">
    <property type="component" value="Unassembled WGS sequence"/>
</dbReference>
<dbReference type="GO" id="GO:0003700">
    <property type="term" value="F:DNA-binding transcription factor activity"/>
    <property type="evidence" value="ECO:0007669"/>
    <property type="project" value="InterPro"/>
</dbReference>
<protein>
    <recommendedName>
        <fullName evidence="3">BZIP domain-containing protein</fullName>
    </recommendedName>
</protein>
<dbReference type="InterPro" id="IPR004827">
    <property type="entry name" value="bZIP"/>
</dbReference>
<dbReference type="PROSITE" id="PS50217">
    <property type="entry name" value="BZIP"/>
    <property type="match status" value="1"/>
</dbReference>
<sequence length="199" mass="22448">MAAQQIKSEVTPSVEELMYMYESDVDTWQPASDPSDLAFQMQYTNITNEFNSSSCPQLSFSTVASSSASLSSSPDPSTPGVEEDESSTFELNCKGFVNYNPNPTSSDLIQRAGTRKDRRRQQNRLAQKKYRARKERLITDLQGELDGLRRERDAAMQLNARLMMEIRTLRYTFMPGAADLSRVTTPQPQMGMMMYAEGP</sequence>
<dbReference type="Gene3D" id="1.20.5.170">
    <property type="match status" value="1"/>
</dbReference>
<evidence type="ECO:0000256" key="2">
    <source>
        <dbReference type="SAM" id="MobiDB-lite"/>
    </source>
</evidence>
<feature type="coiled-coil region" evidence="1">
    <location>
        <begin position="131"/>
        <end position="165"/>
    </location>
</feature>
<dbReference type="AlphaFoldDB" id="A0A0N1NWJ7"/>
<organism evidence="4 5">
    <name type="scientific">Cyphellophora attinorum</name>
    <dbReference type="NCBI Taxonomy" id="1664694"/>
    <lineage>
        <taxon>Eukaryota</taxon>
        <taxon>Fungi</taxon>
        <taxon>Dikarya</taxon>
        <taxon>Ascomycota</taxon>
        <taxon>Pezizomycotina</taxon>
        <taxon>Eurotiomycetes</taxon>
        <taxon>Chaetothyriomycetidae</taxon>
        <taxon>Chaetothyriales</taxon>
        <taxon>Cyphellophoraceae</taxon>
        <taxon>Cyphellophora</taxon>
    </lineage>
</organism>
<gene>
    <name evidence="4" type="ORF">AB675_1623</name>
</gene>
<dbReference type="SUPFAM" id="SSF57959">
    <property type="entry name" value="Leucine zipper domain"/>
    <property type="match status" value="1"/>
</dbReference>
<dbReference type="VEuPathDB" id="FungiDB:AB675_1623"/>
<feature type="compositionally biased region" description="Low complexity" evidence="2">
    <location>
        <begin position="66"/>
        <end position="75"/>
    </location>
</feature>